<dbReference type="Pfam" id="PF00605">
    <property type="entry name" value="IRF"/>
    <property type="match status" value="1"/>
</dbReference>
<dbReference type="PANTHER" id="PTHR11949:SF26">
    <property type="entry name" value="INTERFERON REGULATORY FACTOR 9"/>
    <property type="match status" value="1"/>
</dbReference>
<accession>V8N6A0</accession>
<evidence type="ECO:0000259" key="2">
    <source>
        <dbReference type="PROSITE" id="PS51507"/>
    </source>
</evidence>
<dbReference type="SUPFAM" id="SSF46785">
    <property type="entry name" value="Winged helix' DNA-binding domain"/>
    <property type="match status" value="1"/>
</dbReference>
<comment type="caution">
    <text evidence="3">The sequence shown here is derived from an EMBL/GenBank/DDBJ whole genome shotgun (WGS) entry which is preliminary data.</text>
</comment>
<feature type="region of interest" description="Disordered" evidence="1">
    <location>
        <begin position="93"/>
        <end position="141"/>
    </location>
</feature>
<name>V8N6A0_OPHHA</name>
<dbReference type="Gene3D" id="1.10.10.10">
    <property type="entry name" value="Winged helix-like DNA-binding domain superfamily/Winged helix DNA-binding domain"/>
    <property type="match status" value="1"/>
</dbReference>
<evidence type="ECO:0000313" key="4">
    <source>
        <dbReference type="Proteomes" id="UP000018936"/>
    </source>
</evidence>
<organism evidence="3 4">
    <name type="scientific">Ophiophagus hannah</name>
    <name type="common">King cobra</name>
    <name type="synonym">Naja hannah</name>
    <dbReference type="NCBI Taxonomy" id="8665"/>
    <lineage>
        <taxon>Eukaryota</taxon>
        <taxon>Metazoa</taxon>
        <taxon>Chordata</taxon>
        <taxon>Craniata</taxon>
        <taxon>Vertebrata</taxon>
        <taxon>Euteleostomi</taxon>
        <taxon>Lepidosauria</taxon>
        <taxon>Squamata</taxon>
        <taxon>Bifurcata</taxon>
        <taxon>Unidentata</taxon>
        <taxon>Episquamata</taxon>
        <taxon>Toxicofera</taxon>
        <taxon>Serpentes</taxon>
        <taxon>Colubroidea</taxon>
        <taxon>Elapidae</taxon>
        <taxon>Elapinae</taxon>
        <taxon>Ophiophagus</taxon>
    </lineage>
</organism>
<dbReference type="OrthoDB" id="5958224at2759"/>
<gene>
    <name evidence="3" type="primary">IRF9</name>
    <name evidence="3" type="ORF">L345_17099</name>
</gene>
<dbReference type="GO" id="GO:0002376">
    <property type="term" value="P:immune system process"/>
    <property type="evidence" value="ECO:0007669"/>
    <property type="project" value="TreeGrafter"/>
</dbReference>
<dbReference type="InterPro" id="IPR001346">
    <property type="entry name" value="Interferon_reg_fact_DNA-bd_dom"/>
</dbReference>
<evidence type="ECO:0000256" key="1">
    <source>
        <dbReference type="SAM" id="MobiDB-lite"/>
    </source>
</evidence>
<sequence>MATSKRGMRSTRKLRDWTVEQVESGKFPGLVWDDPPAKTMFRIPWKHAGKQEFRQEEDAGFFKNLPGALRSYVGLQFPSAPASVTLRAIPGWSRNMSWGAGNKVKRQNTKQVKMDDSSSPEAASPREEIQPLANSPLLLEK</sequence>
<dbReference type="InterPro" id="IPR036388">
    <property type="entry name" value="WH-like_DNA-bd_sf"/>
</dbReference>
<proteinExistence type="predicted"/>
<dbReference type="PANTHER" id="PTHR11949">
    <property type="entry name" value="INTERFERON REGULATORY FACTOR"/>
    <property type="match status" value="1"/>
</dbReference>
<dbReference type="AlphaFoldDB" id="V8N6A0"/>
<dbReference type="GO" id="GO:0005634">
    <property type="term" value="C:nucleus"/>
    <property type="evidence" value="ECO:0007669"/>
    <property type="project" value="TreeGrafter"/>
</dbReference>
<dbReference type="SMART" id="SM00348">
    <property type="entry name" value="IRF"/>
    <property type="match status" value="1"/>
</dbReference>
<dbReference type="GO" id="GO:0000978">
    <property type="term" value="F:RNA polymerase II cis-regulatory region sequence-specific DNA binding"/>
    <property type="evidence" value="ECO:0007669"/>
    <property type="project" value="TreeGrafter"/>
</dbReference>
<evidence type="ECO:0000313" key="3">
    <source>
        <dbReference type="EMBL" id="ETE57188.1"/>
    </source>
</evidence>
<feature type="domain" description="IRF tryptophan pentad repeat" evidence="2">
    <location>
        <begin position="11"/>
        <end position="141"/>
    </location>
</feature>
<dbReference type="PROSITE" id="PS51507">
    <property type="entry name" value="IRF_2"/>
    <property type="match status" value="1"/>
</dbReference>
<keyword evidence="4" id="KW-1185">Reference proteome</keyword>
<dbReference type="EMBL" id="AZIM01009394">
    <property type="protein sequence ID" value="ETE57188.1"/>
    <property type="molecule type" value="Genomic_DNA"/>
</dbReference>
<dbReference type="InterPro" id="IPR036390">
    <property type="entry name" value="WH_DNA-bd_sf"/>
</dbReference>
<protein>
    <submittedName>
        <fullName evidence="3">Interferon regulatory factor 9</fullName>
    </submittedName>
</protein>
<reference evidence="3 4" key="1">
    <citation type="journal article" date="2013" name="Proc. Natl. Acad. Sci. U.S.A.">
        <title>The king cobra genome reveals dynamic gene evolution and adaptation in the snake venom system.</title>
        <authorList>
            <person name="Vonk F.J."/>
            <person name="Casewell N.R."/>
            <person name="Henkel C.V."/>
            <person name="Heimberg A.M."/>
            <person name="Jansen H.J."/>
            <person name="McCleary R.J."/>
            <person name="Kerkkamp H.M."/>
            <person name="Vos R.A."/>
            <person name="Guerreiro I."/>
            <person name="Calvete J.J."/>
            <person name="Wuster W."/>
            <person name="Woods A.E."/>
            <person name="Logan J.M."/>
            <person name="Harrison R.A."/>
            <person name="Castoe T.A."/>
            <person name="de Koning A.P."/>
            <person name="Pollock D.D."/>
            <person name="Yandell M."/>
            <person name="Calderon D."/>
            <person name="Renjifo C."/>
            <person name="Currier R.B."/>
            <person name="Salgado D."/>
            <person name="Pla D."/>
            <person name="Sanz L."/>
            <person name="Hyder A.S."/>
            <person name="Ribeiro J.M."/>
            <person name="Arntzen J.W."/>
            <person name="van den Thillart G.E."/>
            <person name="Boetzer M."/>
            <person name="Pirovano W."/>
            <person name="Dirks R.P."/>
            <person name="Spaink H.P."/>
            <person name="Duboule D."/>
            <person name="McGlinn E."/>
            <person name="Kini R.M."/>
            <person name="Richardson M.K."/>
        </authorList>
    </citation>
    <scope>NUCLEOTIDE SEQUENCE</scope>
    <source>
        <tissue evidence="3">Blood</tissue>
    </source>
</reference>
<feature type="non-terminal residue" evidence="3">
    <location>
        <position position="141"/>
    </location>
</feature>
<dbReference type="GO" id="GO:0000981">
    <property type="term" value="F:DNA-binding transcription factor activity, RNA polymerase II-specific"/>
    <property type="evidence" value="ECO:0007669"/>
    <property type="project" value="TreeGrafter"/>
</dbReference>
<dbReference type="Proteomes" id="UP000018936">
    <property type="component" value="Unassembled WGS sequence"/>
</dbReference>